<dbReference type="Gene3D" id="3.90.210.10">
    <property type="entry name" value="Heat-Labile Enterotoxin, subunit A"/>
    <property type="match status" value="1"/>
</dbReference>
<dbReference type="SUPFAM" id="SSF56399">
    <property type="entry name" value="ADP-ribosylation"/>
    <property type="match status" value="1"/>
</dbReference>
<evidence type="ECO:0000256" key="4">
    <source>
        <dbReference type="ARBA" id="ARBA00023157"/>
    </source>
</evidence>
<dbReference type="OrthoDB" id="4928190at2759"/>
<keyword evidence="4" id="KW-1015">Disulfide bond</keyword>
<gene>
    <name evidence="6" type="ORF">HIM_06198</name>
</gene>
<name>A0A0F7ZU78_9HYPO</name>
<feature type="signal peptide" evidence="5">
    <location>
        <begin position="1"/>
        <end position="23"/>
    </location>
</feature>
<feature type="chain" id="PRO_5002526563" description="Enterotoxin" evidence="5">
    <location>
        <begin position="24"/>
        <end position="500"/>
    </location>
</feature>
<evidence type="ECO:0000313" key="6">
    <source>
        <dbReference type="EMBL" id="KJZ74388.1"/>
    </source>
</evidence>
<keyword evidence="3" id="KW-0843">Virulence</keyword>
<dbReference type="EMBL" id="KQ030526">
    <property type="protein sequence ID" value="KJZ74388.1"/>
    <property type="molecule type" value="Genomic_DNA"/>
</dbReference>
<evidence type="ECO:0000256" key="5">
    <source>
        <dbReference type="SAM" id="SignalP"/>
    </source>
</evidence>
<dbReference type="InterPro" id="IPR001144">
    <property type="entry name" value="Enterotoxin_A"/>
</dbReference>
<dbReference type="AlphaFoldDB" id="A0A0F7ZU78"/>
<evidence type="ECO:0000256" key="3">
    <source>
        <dbReference type="ARBA" id="ARBA00023026"/>
    </source>
</evidence>
<dbReference type="GO" id="GO:0090729">
    <property type="term" value="F:toxin activity"/>
    <property type="evidence" value="ECO:0007669"/>
    <property type="project" value="UniProtKB-KW"/>
</dbReference>
<keyword evidence="2 5" id="KW-0732">Signal</keyword>
<dbReference type="PRINTS" id="PR00771">
    <property type="entry name" value="ENTEROTOXINA"/>
</dbReference>
<evidence type="ECO:0008006" key="8">
    <source>
        <dbReference type="Google" id="ProtNLM"/>
    </source>
</evidence>
<dbReference type="Pfam" id="PF01375">
    <property type="entry name" value="Enterotoxin_a"/>
    <property type="match status" value="1"/>
</dbReference>
<keyword evidence="1" id="KW-0800">Toxin</keyword>
<evidence type="ECO:0000256" key="1">
    <source>
        <dbReference type="ARBA" id="ARBA00022656"/>
    </source>
</evidence>
<accession>A0A0F7ZU78</accession>
<evidence type="ECO:0000313" key="7">
    <source>
        <dbReference type="Proteomes" id="UP000054481"/>
    </source>
</evidence>
<evidence type="ECO:0000256" key="2">
    <source>
        <dbReference type="ARBA" id="ARBA00022729"/>
    </source>
</evidence>
<keyword evidence="7" id="KW-1185">Reference proteome</keyword>
<dbReference type="Proteomes" id="UP000054481">
    <property type="component" value="Unassembled WGS sequence"/>
</dbReference>
<sequence>MKAHLLTCALWLAGGLLSAPAAGSPAKIYGSGLDTFYRGDARSPDQVKAAGGFKTRAAPQSPKAYSVRNHVEELKSNLDTVYVSTSEAIGPAIRFANARRAGYVYRIQGTPNAVDVNKSYREAGLRNARYESQLEHVFAGGVAWTQVRGWERVSMQGNKVARGKFEENPDYDHAFDAFRAAGAAPQLVVEKAGRPIQQEYSRFMANANNAQARAVPGWAPSFCAGAPSKRQEGGCVESYAPPGSDAYFGRCPGPPRSAIRSDQPVSLGQWLMLGADVLFMAASLIPTPAAPAFQALRVARVALKATNAVKKVIGAGRKVAKAGQSVRRAQQAVERVEGVLASSKLNVAKEPAGASTSVGNVVRTADRIEAPANRPGETALLSEEKVNELLKKLDDVVVPSDPIRAPMENAARSAGQGSKTAVALPGKRAASTGAFADDVAVFADFVARRQPVPADLLERMMPQFEVKLAEAAGQTVEEANTFLNNDMLFSALANEFTAPF</sequence>
<reference evidence="6 7" key="1">
    <citation type="journal article" date="2014" name="Genome Biol. Evol.">
        <title>Comparative genomics and transcriptomics analyses reveal divergent lifestyle features of nematode endoparasitic fungus Hirsutella minnesotensis.</title>
        <authorList>
            <person name="Lai Y."/>
            <person name="Liu K."/>
            <person name="Zhang X."/>
            <person name="Zhang X."/>
            <person name="Li K."/>
            <person name="Wang N."/>
            <person name="Shu C."/>
            <person name="Wu Y."/>
            <person name="Wang C."/>
            <person name="Bushley K.E."/>
            <person name="Xiang M."/>
            <person name="Liu X."/>
        </authorList>
    </citation>
    <scope>NUCLEOTIDE SEQUENCE [LARGE SCALE GENOMIC DNA]</scope>
    <source>
        <strain evidence="6 7">3608</strain>
    </source>
</reference>
<organism evidence="6 7">
    <name type="scientific">Hirsutella minnesotensis 3608</name>
    <dbReference type="NCBI Taxonomy" id="1043627"/>
    <lineage>
        <taxon>Eukaryota</taxon>
        <taxon>Fungi</taxon>
        <taxon>Dikarya</taxon>
        <taxon>Ascomycota</taxon>
        <taxon>Pezizomycotina</taxon>
        <taxon>Sordariomycetes</taxon>
        <taxon>Hypocreomycetidae</taxon>
        <taxon>Hypocreales</taxon>
        <taxon>Ophiocordycipitaceae</taxon>
        <taxon>Hirsutella</taxon>
    </lineage>
</organism>
<protein>
    <recommendedName>
        <fullName evidence="8">Enterotoxin</fullName>
    </recommendedName>
</protein>
<proteinExistence type="predicted"/>